<protein>
    <recommendedName>
        <fullName evidence="4">DUF1328 domain-containing protein</fullName>
    </recommendedName>
</protein>
<evidence type="ECO:0000313" key="3">
    <source>
        <dbReference type="Proteomes" id="UP001597199"/>
    </source>
</evidence>
<reference evidence="3" key="1">
    <citation type="journal article" date="2019" name="Int. J. Syst. Evol. Microbiol.">
        <title>The Global Catalogue of Microorganisms (GCM) 10K type strain sequencing project: providing services to taxonomists for standard genome sequencing and annotation.</title>
        <authorList>
            <consortium name="The Broad Institute Genomics Platform"/>
            <consortium name="The Broad Institute Genome Sequencing Center for Infectious Disease"/>
            <person name="Wu L."/>
            <person name="Ma J."/>
        </authorList>
    </citation>
    <scope>NUCLEOTIDE SEQUENCE [LARGE SCALE GENOMIC DNA]</scope>
    <source>
        <strain evidence="3">CCM 9110</strain>
    </source>
</reference>
<accession>A0ABW4BII3</accession>
<feature type="transmembrane region" description="Helical" evidence="1">
    <location>
        <begin position="31"/>
        <end position="49"/>
    </location>
</feature>
<gene>
    <name evidence="2" type="ORF">ACFQ41_08520</name>
</gene>
<feature type="transmembrane region" description="Helical" evidence="1">
    <location>
        <begin position="7"/>
        <end position="25"/>
    </location>
</feature>
<dbReference type="EMBL" id="JBHTOA010000031">
    <property type="protein sequence ID" value="MFD1399353.1"/>
    <property type="molecule type" value="Genomic_DNA"/>
</dbReference>
<proteinExistence type="predicted"/>
<keyword evidence="3" id="KW-1185">Reference proteome</keyword>
<dbReference type="Proteomes" id="UP001597199">
    <property type="component" value="Unassembled WGS sequence"/>
</dbReference>
<sequence>MKWLNGNAFLVILLVLLAFGIAGYLLKNVVVLLLLFVAVVALIIAKVLTRPR</sequence>
<evidence type="ECO:0000313" key="2">
    <source>
        <dbReference type="EMBL" id="MFD1399353.1"/>
    </source>
</evidence>
<keyword evidence="1" id="KW-0472">Membrane</keyword>
<evidence type="ECO:0000256" key="1">
    <source>
        <dbReference type="SAM" id="Phobius"/>
    </source>
</evidence>
<comment type="caution">
    <text evidence="2">The sequence shown here is derived from an EMBL/GenBank/DDBJ whole genome shotgun (WGS) entry which is preliminary data.</text>
</comment>
<keyword evidence="1" id="KW-0812">Transmembrane</keyword>
<organism evidence="2 3">
    <name type="scientific">Lacticaseibacillus suilingensis</name>
    <dbReference type="NCBI Taxonomy" id="2799577"/>
    <lineage>
        <taxon>Bacteria</taxon>
        <taxon>Bacillati</taxon>
        <taxon>Bacillota</taxon>
        <taxon>Bacilli</taxon>
        <taxon>Lactobacillales</taxon>
        <taxon>Lactobacillaceae</taxon>
        <taxon>Lacticaseibacillus</taxon>
    </lineage>
</organism>
<name>A0ABW4BII3_9LACO</name>
<evidence type="ECO:0008006" key="4">
    <source>
        <dbReference type="Google" id="ProtNLM"/>
    </source>
</evidence>
<keyword evidence="1" id="KW-1133">Transmembrane helix</keyword>
<dbReference type="RefSeq" id="WP_204118150.1">
    <property type="nucleotide sequence ID" value="NZ_BOLV01000002.1"/>
</dbReference>